<feature type="domain" description="Phospholipase D N-terminal" evidence="2">
    <location>
        <begin position="51"/>
        <end position="149"/>
    </location>
</feature>
<comment type="caution">
    <text evidence="3">The sequence shown here is derived from an EMBL/GenBank/DDBJ whole genome shotgun (WGS) entry which is preliminary data.</text>
</comment>
<name>A0ABP9AA97_9PSEU</name>
<dbReference type="InterPro" id="IPR018946">
    <property type="entry name" value="PhoD-like_MPP"/>
</dbReference>
<gene>
    <name evidence="3" type="ORF">GCM10023200_08040</name>
</gene>
<dbReference type="CDD" id="cd07389">
    <property type="entry name" value="MPP_PhoD"/>
    <property type="match status" value="1"/>
</dbReference>
<evidence type="ECO:0000313" key="4">
    <source>
        <dbReference type="Proteomes" id="UP001500928"/>
    </source>
</evidence>
<dbReference type="Gene3D" id="2.60.40.380">
    <property type="entry name" value="Purple acid phosphatase-like, N-terminal"/>
    <property type="match status" value="1"/>
</dbReference>
<dbReference type="InterPro" id="IPR052900">
    <property type="entry name" value="Phospholipid_Metab_Enz"/>
</dbReference>
<dbReference type="PANTHER" id="PTHR43606">
    <property type="entry name" value="PHOSPHATASE, PUTATIVE (AFU_ORTHOLOGUE AFUA_6G08710)-RELATED"/>
    <property type="match status" value="1"/>
</dbReference>
<dbReference type="EMBL" id="BAABHO010000004">
    <property type="protein sequence ID" value="GAA4777557.1"/>
    <property type="molecule type" value="Genomic_DNA"/>
</dbReference>
<protein>
    <submittedName>
        <fullName evidence="3">Alkaline phosphatase D family protein</fullName>
    </submittedName>
</protein>
<dbReference type="InterPro" id="IPR032093">
    <property type="entry name" value="PhoD_N"/>
</dbReference>
<reference evidence="4" key="1">
    <citation type="journal article" date="2019" name="Int. J. Syst. Evol. Microbiol.">
        <title>The Global Catalogue of Microorganisms (GCM) 10K type strain sequencing project: providing services to taxonomists for standard genome sequencing and annotation.</title>
        <authorList>
            <consortium name="The Broad Institute Genomics Platform"/>
            <consortium name="The Broad Institute Genome Sequencing Center for Infectious Disease"/>
            <person name="Wu L."/>
            <person name="Ma J."/>
        </authorList>
    </citation>
    <scope>NUCLEOTIDE SEQUENCE [LARGE SCALE GENOMIC DNA]</scope>
    <source>
        <strain evidence="4">JCM 17979</strain>
    </source>
</reference>
<dbReference type="SUPFAM" id="SSF56300">
    <property type="entry name" value="Metallo-dependent phosphatases"/>
    <property type="match status" value="1"/>
</dbReference>
<organism evidence="3 4">
    <name type="scientific">Actinomycetospora chlora</name>
    <dbReference type="NCBI Taxonomy" id="663608"/>
    <lineage>
        <taxon>Bacteria</taxon>
        <taxon>Bacillati</taxon>
        <taxon>Actinomycetota</taxon>
        <taxon>Actinomycetes</taxon>
        <taxon>Pseudonocardiales</taxon>
        <taxon>Pseudonocardiaceae</taxon>
        <taxon>Actinomycetospora</taxon>
    </lineage>
</organism>
<dbReference type="RefSeq" id="WP_345411127.1">
    <property type="nucleotide sequence ID" value="NZ_BAABHO010000004.1"/>
</dbReference>
<proteinExistence type="predicted"/>
<evidence type="ECO:0000259" key="2">
    <source>
        <dbReference type="Pfam" id="PF16655"/>
    </source>
</evidence>
<dbReference type="Proteomes" id="UP001500928">
    <property type="component" value="Unassembled WGS sequence"/>
</dbReference>
<dbReference type="Pfam" id="PF09423">
    <property type="entry name" value="PhoD"/>
    <property type="match status" value="1"/>
</dbReference>
<dbReference type="InterPro" id="IPR038607">
    <property type="entry name" value="PhoD-like_sf"/>
</dbReference>
<keyword evidence="4" id="KW-1185">Reference proteome</keyword>
<evidence type="ECO:0000259" key="1">
    <source>
        <dbReference type="Pfam" id="PF09423"/>
    </source>
</evidence>
<dbReference type="PROSITE" id="PS51318">
    <property type="entry name" value="TAT"/>
    <property type="match status" value="1"/>
</dbReference>
<dbReference type="Gene3D" id="3.60.21.70">
    <property type="entry name" value="PhoD-like phosphatase"/>
    <property type="match status" value="1"/>
</dbReference>
<sequence length="522" mass="56572">MTDARGAPARVTRRTFLGGAAALTSTAIVLGAPWVAAADAVEPTVPPLFTLGVASGDPTPDGVVLWTRLAPDPVALDGRGGMGKRPVLVGWQVAEDPGFRRVVAGGTVVARAEDAHSVHVEVAGLRPAADHWYRFRAGPQFSPVGRTRTAPAPGARVDRFALAIASCQSLPDGYYNAYAAMVRDDDLDLVAWLGDYIYESAATGIPGRGHLPARETWSLADYRVRHGQYRTDPDLQAAHAAYAWAITLDDHDVENNWAGDVSQVDDEPDQDPAVFRARRAGAFRAFWEHMPLRWAQRPQGSAMLVHRRLTFGDLLDVHLLDTRQYRSDQDAPHAGDPSRTILGAAQRAWLWGGLAGPTARWNVLAQQVFFSPRDLDPGPAVDIDDDSWDDYAAERDALRDHLVVARTANPVIVTGDVHAHHACDVHADPRDLASPVVATELVTTSISSGGDGGEHAPGDDAMLAANPHIRFVDRRRGYVRNTVTPAGWQADFRIVDEVSTRGAPARTAQTVDIPVREQLRPL</sequence>
<evidence type="ECO:0000313" key="3">
    <source>
        <dbReference type="EMBL" id="GAA4777557.1"/>
    </source>
</evidence>
<feature type="domain" description="PhoD-like phosphatase metallophosphatase" evidence="1">
    <location>
        <begin position="162"/>
        <end position="492"/>
    </location>
</feature>
<accession>A0ABP9AA97</accession>
<dbReference type="PANTHER" id="PTHR43606:SF2">
    <property type="entry name" value="ALKALINE PHOSPHATASE FAMILY PROTEIN (AFU_ORTHOLOGUE AFUA_5G03860)"/>
    <property type="match status" value="1"/>
</dbReference>
<dbReference type="Pfam" id="PF16655">
    <property type="entry name" value="PhoD_N"/>
    <property type="match status" value="1"/>
</dbReference>
<dbReference type="InterPro" id="IPR029052">
    <property type="entry name" value="Metallo-depent_PP-like"/>
</dbReference>
<dbReference type="InterPro" id="IPR006311">
    <property type="entry name" value="TAT_signal"/>
</dbReference>